<evidence type="ECO:0000313" key="9">
    <source>
        <dbReference type="Proteomes" id="UP000741282"/>
    </source>
</evidence>
<dbReference type="Gene3D" id="3.30.700.10">
    <property type="entry name" value="Glycoprotein, Type 4 Pilin"/>
    <property type="match status" value="1"/>
</dbReference>
<organism evidence="8 9">
    <name type="scientific">Candidatus Dojkabacteria bacterium</name>
    <dbReference type="NCBI Taxonomy" id="2099670"/>
    <lineage>
        <taxon>Bacteria</taxon>
        <taxon>Candidatus Dojkabacteria</taxon>
    </lineage>
</organism>
<sequence>MTRKYSGFTLVEMLIVMGILSVLMAIGVSVARFAVQRANNIQHQSAVDQMFQALQSYYTDNREYPTIGDGTSTDFVDFETALGTGGVLDQYVDANFDGGAAARYYYFVDNTSNSPQAFLVCVSFSEPTAITNDDQGGYCHGNGFGDGDVTGGEPITTKEIAAVTFQELVEDQSAAAATSDWDGATQSWGGVSE</sequence>
<keyword evidence="4 7" id="KW-1133">Transmembrane helix</keyword>
<feature type="compositionally biased region" description="Polar residues" evidence="6">
    <location>
        <begin position="184"/>
        <end position="193"/>
    </location>
</feature>
<dbReference type="InterPro" id="IPR045584">
    <property type="entry name" value="Pilin-like"/>
</dbReference>
<evidence type="ECO:0000256" key="5">
    <source>
        <dbReference type="ARBA" id="ARBA00023136"/>
    </source>
</evidence>
<evidence type="ECO:0000256" key="1">
    <source>
        <dbReference type="ARBA" id="ARBA00004167"/>
    </source>
</evidence>
<feature type="transmembrane region" description="Helical" evidence="7">
    <location>
        <begin position="13"/>
        <end position="35"/>
    </location>
</feature>
<dbReference type="Pfam" id="PF07963">
    <property type="entry name" value="N_methyl"/>
    <property type="match status" value="1"/>
</dbReference>
<gene>
    <name evidence="8" type="ORF">KC685_03785</name>
</gene>
<dbReference type="GO" id="GO:0016020">
    <property type="term" value="C:membrane"/>
    <property type="evidence" value="ECO:0007669"/>
    <property type="project" value="UniProtKB-SubCell"/>
</dbReference>
<reference evidence="8" key="2">
    <citation type="journal article" date="2021" name="Microbiome">
        <title>Successional dynamics and alternative stable states in a saline activated sludge microbial community over 9 years.</title>
        <authorList>
            <person name="Wang Y."/>
            <person name="Ye J."/>
            <person name="Ju F."/>
            <person name="Liu L."/>
            <person name="Boyd J.A."/>
            <person name="Deng Y."/>
            <person name="Parks D.H."/>
            <person name="Jiang X."/>
            <person name="Yin X."/>
            <person name="Woodcroft B.J."/>
            <person name="Tyson G.W."/>
            <person name="Hugenholtz P."/>
            <person name="Polz M.F."/>
            <person name="Zhang T."/>
        </authorList>
    </citation>
    <scope>NUCLEOTIDE SEQUENCE</scope>
    <source>
        <strain evidence="8">HKST-UBA17</strain>
    </source>
</reference>
<reference evidence="8" key="1">
    <citation type="submission" date="2020-04" db="EMBL/GenBank/DDBJ databases">
        <authorList>
            <person name="Zhang T."/>
        </authorList>
    </citation>
    <scope>NUCLEOTIDE SEQUENCE</scope>
    <source>
        <strain evidence="8">HKST-UBA17</strain>
    </source>
</reference>
<evidence type="ECO:0000256" key="2">
    <source>
        <dbReference type="ARBA" id="ARBA00022481"/>
    </source>
</evidence>
<dbReference type="InterPro" id="IPR012902">
    <property type="entry name" value="N_methyl_site"/>
</dbReference>
<dbReference type="NCBIfam" id="TIGR02532">
    <property type="entry name" value="IV_pilin_GFxxxE"/>
    <property type="match status" value="1"/>
</dbReference>
<dbReference type="SUPFAM" id="SSF54523">
    <property type="entry name" value="Pili subunits"/>
    <property type="match status" value="1"/>
</dbReference>
<dbReference type="PANTHER" id="PTHR30093:SF44">
    <property type="entry name" value="TYPE II SECRETION SYSTEM CORE PROTEIN G"/>
    <property type="match status" value="1"/>
</dbReference>
<comment type="caution">
    <text evidence="8">The sequence shown here is derived from an EMBL/GenBank/DDBJ whole genome shotgun (WGS) entry which is preliminary data.</text>
</comment>
<dbReference type="PROSITE" id="PS00409">
    <property type="entry name" value="PROKAR_NTER_METHYL"/>
    <property type="match status" value="1"/>
</dbReference>
<evidence type="ECO:0000256" key="6">
    <source>
        <dbReference type="SAM" id="MobiDB-lite"/>
    </source>
</evidence>
<keyword evidence="5 7" id="KW-0472">Membrane</keyword>
<dbReference type="PANTHER" id="PTHR30093">
    <property type="entry name" value="GENERAL SECRETION PATHWAY PROTEIN G"/>
    <property type="match status" value="1"/>
</dbReference>
<evidence type="ECO:0000256" key="3">
    <source>
        <dbReference type="ARBA" id="ARBA00022692"/>
    </source>
</evidence>
<comment type="subcellular location">
    <subcellularLocation>
        <location evidence="1">Membrane</location>
        <topology evidence="1">Single-pass membrane protein</topology>
    </subcellularLocation>
</comment>
<dbReference type="EMBL" id="JAGQLN010000014">
    <property type="protein sequence ID" value="MCA9377014.1"/>
    <property type="molecule type" value="Genomic_DNA"/>
</dbReference>
<dbReference type="AlphaFoldDB" id="A0A955KXF9"/>
<evidence type="ECO:0000313" key="8">
    <source>
        <dbReference type="EMBL" id="MCA9377014.1"/>
    </source>
</evidence>
<name>A0A955KXF9_9BACT</name>
<protein>
    <submittedName>
        <fullName evidence="8">Type II secretion system protein</fullName>
    </submittedName>
</protein>
<keyword evidence="3 7" id="KW-0812">Transmembrane</keyword>
<keyword evidence="2" id="KW-0488">Methylation</keyword>
<evidence type="ECO:0000256" key="7">
    <source>
        <dbReference type="SAM" id="Phobius"/>
    </source>
</evidence>
<dbReference type="Proteomes" id="UP000741282">
    <property type="component" value="Unassembled WGS sequence"/>
</dbReference>
<feature type="region of interest" description="Disordered" evidence="6">
    <location>
        <begin position="174"/>
        <end position="193"/>
    </location>
</feature>
<evidence type="ECO:0000256" key="4">
    <source>
        <dbReference type="ARBA" id="ARBA00022989"/>
    </source>
</evidence>
<proteinExistence type="predicted"/>
<accession>A0A955KXF9</accession>